<protein>
    <recommendedName>
        <fullName evidence="7 20">Phospholipase A1</fullName>
        <ecNumber evidence="5 20">3.1.1.32</ecNumber>
        <ecNumber evidence="6 20">3.1.1.4</ecNumber>
    </recommendedName>
    <alternativeName>
        <fullName evidence="20">Phosphatidylcholine 1-acylhydrolase</fullName>
    </alternativeName>
</protein>
<dbReference type="EC" id="3.1.1.4" evidence="6 20"/>
<comment type="cofactor">
    <cofactor evidence="20">
        <name>Ca(2+)</name>
        <dbReference type="ChEBI" id="CHEBI:29108"/>
    </cofactor>
    <text evidence="20">Binds 1 Ca(2+) ion per monomer. In the dimeric form the Ca(2+) is bound by different amino acids with binding of each Ca(2+) shared with ligands coming from each monomer. The Ca(2+) ion may have a role in catalysis.</text>
</comment>
<reference evidence="22 23" key="1">
    <citation type="submission" date="2018-02" db="EMBL/GenBank/DDBJ databases">
        <title>Genome sequencing of Solimonas sp. HR-BB.</title>
        <authorList>
            <person name="Lee Y."/>
            <person name="Jeon C.O."/>
        </authorList>
    </citation>
    <scope>NUCLEOTIDE SEQUENCE [LARGE SCALE GENOMIC DNA]</scope>
    <source>
        <strain evidence="22 23">HR-BB</strain>
    </source>
</reference>
<comment type="similarity">
    <text evidence="3 20">Belongs to the phospholipase A1 family.</text>
</comment>
<evidence type="ECO:0000256" key="8">
    <source>
        <dbReference type="ARBA" id="ARBA00022452"/>
    </source>
</evidence>
<feature type="binding site" description="in dimeric form" evidence="19">
    <location>
        <position position="152"/>
    </location>
    <ligand>
        <name>Ca(2+)</name>
        <dbReference type="ChEBI" id="CHEBI:29108"/>
        <label>1</label>
    </ligand>
</feature>
<evidence type="ECO:0000256" key="3">
    <source>
        <dbReference type="ARBA" id="ARBA00010525"/>
    </source>
</evidence>
<evidence type="ECO:0000256" key="17">
    <source>
        <dbReference type="ARBA" id="ARBA00023237"/>
    </source>
</evidence>
<dbReference type="GO" id="GO:0008970">
    <property type="term" value="F:phospholipase A1 activity"/>
    <property type="evidence" value="ECO:0007669"/>
    <property type="project" value="UniProtKB-EC"/>
</dbReference>
<evidence type="ECO:0000313" key="23">
    <source>
        <dbReference type="Proteomes" id="UP000238220"/>
    </source>
</evidence>
<keyword evidence="16" id="KW-0472">Membrane</keyword>
<feature type="region of interest" description="Disordered" evidence="21">
    <location>
        <begin position="20"/>
        <end position="53"/>
    </location>
</feature>
<evidence type="ECO:0000256" key="4">
    <source>
        <dbReference type="ARBA" id="ARBA00011702"/>
    </source>
</evidence>
<dbReference type="GO" id="GO:0046872">
    <property type="term" value="F:metal ion binding"/>
    <property type="evidence" value="ECO:0007669"/>
    <property type="project" value="UniProtKB-KW"/>
</dbReference>
<keyword evidence="23" id="KW-1185">Reference proteome</keyword>
<dbReference type="EMBL" id="PSNW01000005">
    <property type="protein sequence ID" value="PPE73885.1"/>
    <property type="molecule type" value="Genomic_DNA"/>
</dbReference>
<keyword evidence="9" id="KW-0812">Transmembrane</keyword>
<dbReference type="PANTHER" id="PTHR40457:SF1">
    <property type="entry name" value="PHOSPHOLIPASE A1"/>
    <property type="match status" value="1"/>
</dbReference>
<keyword evidence="8" id="KW-1134">Transmembrane beta strand</keyword>
<evidence type="ECO:0000256" key="6">
    <source>
        <dbReference type="ARBA" id="ARBA00013278"/>
    </source>
</evidence>
<evidence type="ECO:0000256" key="13">
    <source>
        <dbReference type="ARBA" id="ARBA00022837"/>
    </source>
</evidence>
<dbReference type="OrthoDB" id="188433at2"/>
<evidence type="ECO:0000256" key="12">
    <source>
        <dbReference type="ARBA" id="ARBA00022801"/>
    </source>
</evidence>
<gene>
    <name evidence="22" type="ORF">C3942_10825</name>
</gene>
<feature type="binding site" description="in dimeric form" evidence="19">
    <location>
        <position position="237"/>
    </location>
    <ligand>
        <name>Ca(2+)</name>
        <dbReference type="ChEBI" id="CHEBI:29108"/>
        <label>1</label>
    </ligand>
</feature>
<keyword evidence="14 20" id="KW-0442">Lipid degradation</keyword>
<keyword evidence="13 19" id="KW-0106">Calcium</keyword>
<organism evidence="22 23">
    <name type="scientific">Solimonas fluminis</name>
    <dbReference type="NCBI Taxonomy" id="2086571"/>
    <lineage>
        <taxon>Bacteria</taxon>
        <taxon>Pseudomonadati</taxon>
        <taxon>Pseudomonadota</taxon>
        <taxon>Gammaproteobacteria</taxon>
        <taxon>Nevskiales</taxon>
        <taxon>Nevskiaceae</taxon>
        <taxon>Solimonas</taxon>
    </lineage>
</organism>
<comment type="function">
    <text evidence="20">Hydrolysis of phosphatidylcholine with phospholipase A2 (EC 3.1.1.4) and phospholipase A1 (EC 3.1.1.32) activities.</text>
</comment>
<dbReference type="GO" id="GO:0016042">
    <property type="term" value="P:lipid catabolic process"/>
    <property type="evidence" value="ECO:0007669"/>
    <property type="project" value="UniProtKB-KW"/>
</dbReference>
<feature type="active site" description="Proton acceptor" evidence="18">
    <location>
        <position position="185"/>
    </location>
</feature>
<keyword evidence="15 20" id="KW-0443">Lipid metabolism</keyword>
<evidence type="ECO:0000256" key="19">
    <source>
        <dbReference type="PIRSR" id="PIRSR603187-2"/>
    </source>
</evidence>
<keyword evidence="12 20" id="KW-0378">Hydrolase</keyword>
<feature type="signal peptide" evidence="20">
    <location>
        <begin position="1"/>
        <end position="18"/>
    </location>
</feature>
<keyword evidence="17 20" id="KW-0998">Cell outer membrane</keyword>
<dbReference type="InterPro" id="IPR036541">
    <property type="entry name" value="PLipase_A1_sf"/>
</dbReference>
<dbReference type="GO" id="GO:0009279">
    <property type="term" value="C:cell outer membrane"/>
    <property type="evidence" value="ECO:0007669"/>
    <property type="project" value="UniProtKB-SubCell"/>
</dbReference>
<evidence type="ECO:0000256" key="7">
    <source>
        <dbReference type="ARBA" id="ARBA00021726"/>
    </source>
</evidence>
<dbReference type="Pfam" id="PF02253">
    <property type="entry name" value="PLA1"/>
    <property type="match status" value="1"/>
</dbReference>
<dbReference type="RefSeq" id="WP_104230399.1">
    <property type="nucleotide sequence ID" value="NZ_PSNW01000005.1"/>
</dbReference>
<evidence type="ECO:0000256" key="9">
    <source>
        <dbReference type="ARBA" id="ARBA00022692"/>
    </source>
</evidence>
<dbReference type="SUPFAM" id="SSF56931">
    <property type="entry name" value="Outer membrane phospholipase A (OMPLA)"/>
    <property type="match status" value="1"/>
</dbReference>
<evidence type="ECO:0000256" key="2">
    <source>
        <dbReference type="ARBA" id="ARBA00001604"/>
    </source>
</evidence>
<evidence type="ECO:0000256" key="15">
    <source>
        <dbReference type="ARBA" id="ARBA00023098"/>
    </source>
</evidence>
<comment type="subunit">
    <text evidence="4 20">Homodimer; dimerization is reversible, and the dimeric form is the active one.</text>
</comment>
<evidence type="ECO:0000313" key="22">
    <source>
        <dbReference type="EMBL" id="PPE73885.1"/>
    </source>
</evidence>
<comment type="catalytic activity">
    <reaction evidence="1 20">
        <text>a 1,2-diacyl-sn-glycero-3-phosphocholine + H2O = a 2-acyl-sn-glycero-3-phosphocholine + a fatty acid + H(+)</text>
        <dbReference type="Rhea" id="RHEA:18689"/>
        <dbReference type="ChEBI" id="CHEBI:15377"/>
        <dbReference type="ChEBI" id="CHEBI:15378"/>
        <dbReference type="ChEBI" id="CHEBI:28868"/>
        <dbReference type="ChEBI" id="CHEBI:57643"/>
        <dbReference type="ChEBI" id="CHEBI:57875"/>
        <dbReference type="EC" id="3.1.1.32"/>
    </reaction>
</comment>
<evidence type="ECO:0000256" key="11">
    <source>
        <dbReference type="ARBA" id="ARBA00022729"/>
    </source>
</evidence>
<dbReference type="PANTHER" id="PTHR40457">
    <property type="entry name" value="PHOSPHOLIPASE A1"/>
    <property type="match status" value="1"/>
</dbReference>
<feature type="active site" description="Nucleophile" evidence="18">
    <location>
        <position position="187"/>
    </location>
</feature>
<dbReference type="AlphaFoldDB" id="A0A2S5TFY2"/>
<comment type="subcellular location">
    <subcellularLocation>
        <location evidence="20">Cell outer membrane</location>
        <topology evidence="20">Multi-pass membrane protein</topology>
    </subcellularLocation>
    <text evidence="20">One of the very few enzymes located there.</text>
</comment>
<evidence type="ECO:0000256" key="1">
    <source>
        <dbReference type="ARBA" id="ARBA00000111"/>
    </source>
</evidence>
<evidence type="ECO:0000256" key="5">
    <source>
        <dbReference type="ARBA" id="ARBA00013179"/>
    </source>
</evidence>
<evidence type="ECO:0000256" key="21">
    <source>
        <dbReference type="SAM" id="MobiDB-lite"/>
    </source>
</evidence>
<dbReference type="InterPro" id="IPR003187">
    <property type="entry name" value="PLipase_A1"/>
</dbReference>
<evidence type="ECO:0000256" key="20">
    <source>
        <dbReference type="RuleBase" id="RU366027"/>
    </source>
</evidence>
<dbReference type="EC" id="3.1.1.32" evidence="5 20"/>
<feature type="chain" id="PRO_5019620573" description="Phospholipase A1" evidence="20">
    <location>
        <begin position="19"/>
        <end position="323"/>
    </location>
</feature>
<keyword evidence="10 19" id="KW-0479">Metal-binding</keyword>
<evidence type="ECO:0000256" key="10">
    <source>
        <dbReference type="ARBA" id="ARBA00022723"/>
    </source>
</evidence>
<evidence type="ECO:0000256" key="18">
    <source>
        <dbReference type="PIRSR" id="PIRSR603187-1"/>
    </source>
</evidence>
<proteinExistence type="inferred from homology"/>
<dbReference type="Proteomes" id="UP000238220">
    <property type="component" value="Unassembled WGS sequence"/>
</dbReference>
<evidence type="ECO:0000256" key="16">
    <source>
        <dbReference type="ARBA" id="ARBA00023136"/>
    </source>
</evidence>
<dbReference type="PRINTS" id="PR01486">
    <property type="entry name" value="PHPHLIPASEA1"/>
</dbReference>
<keyword evidence="11 20" id="KW-0732">Signal</keyword>
<dbReference type="GO" id="GO:0004623">
    <property type="term" value="F:phospholipase A2 activity"/>
    <property type="evidence" value="ECO:0007669"/>
    <property type="project" value="UniProtKB-EC"/>
</dbReference>
<name>A0A2S5TFY2_9GAMM</name>
<accession>A0A2S5TFY2</accession>
<sequence>MRTALLALALLLPAAAPAEEKKPMEIPTETRLPSSDGAQEEPNLDSPAPDLTGEDLPVITVASKETKEENALLFENLRRDPVVFSLVAEKPGLSFHRPMFILPVSWVDGLAGGEKEAETYFQISFKQRILSSNFYFAYSQKSFWQVFDADRSRPFRETNYNPEVFYRWKPNNRIKTWGLDIGAEHESNGKEIPDSRSWNRVYAAGFWENPNTLAYLKLWYRLPEDEDRPIDDPKRDDNPNIENYYGYGELQVQRNLFGARRHRIGMLGRFNPDTGRGAINLSYSAPLSNYAFWNFYVWQGYGESLIDYNREVTRVGLGVSFSR</sequence>
<dbReference type="Gene3D" id="2.40.230.10">
    <property type="entry name" value="Phospholipase A1"/>
    <property type="match status" value="1"/>
</dbReference>
<feature type="binding site" description="in dimeric form" evidence="19">
    <location>
        <position position="195"/>
    </location>
    <ligand>
        <name>Ca(2+)</name>
        <dbReference type="ChEBI" id="CHEBI:29108"/>
        <label>1</label>
    </ligand>
</feature>
<evidence type="ECO:0000256" key="14">
    <source>
        <dbReference type="ARBA" id="ARBA00022963"/>
    </source>
</evidence>
<comment type="catalytic activity">
    <reaction evidence="2 20">
        <text>a 1,2-diacyl-sn-glycero-3-phosphocholine + H2O = a 1-acyl-sn-glycero-3-phosphocholine + a fatty acid + H(+)</text>
        <dbReference type="Rhea" id="RHEA:15801"/>
        <dbReference type="ChEBI" id="CHEBI:15377"/>
        <dbReference type="ChEBI" id="CHEBI:15378"/>
        <dbReference type="ChEBI" id="CHEBI:28868"/>
        <dbReference type="ChEBI" id="CHEBI:57643"/>
        <dbReference type="ChEBI" id="CHEBI:58168"/>
        <dbReference type="EC" id="3.1.1.4"/>
    </reaction>
</comment>
<comment type="caution">
    <text evidence="22">The sequence shown here is derived from an EMBL/GenBank/DDBJ whole genome shotgun (WGS) entry which is preliminary data.</text>
</comment>